<accession>A0ABY4UWI9</accession>
<name>A0ABY4UWI9_STRFL</name>
<dbReference type="Gene3D" id="1.10.3300.10">
    <property type="entry name" value="Jann2411-like domain"/>
    <property type="match status" value="1"/>
</dbReference>
<dbReference type="Pfam" id="PF11706">
    <property type="entry name" value="zf-CGNR"/>
    <property type="match status" value="1"/>
</dbReference>
<keyword evidence="3" id="KW-1185">Reference proteome</keyword>
<protein>
    <submittedName>
        <fullName evidence="2">CGNR zinc finger domain-containing protein</fullName>
    </submittedName>
</protein>
<dbReference type="SUPFAM" id="SSF160904">
    <property type="entry name" value="Jann2411-like"/>
    <property type="match status" value="1"/>
</dbReference>
<dbReference type="Proteomes" id="UP001056079">
    <property type="component" value="Chromosome"/>
</dbReference>
<proteinExistence type="predicted"/>
<dbReference type="PANTHER" id="PTHR35525:SF3">
    <property type="entry name" value="BLL6575 PROTEIN"/>
    <property type="match status" value="1"/>
</dbReference>
<dbReference type="RefSeq" id="WP_006126729.1">
    <property type="nucleotide sequence ID" value="NZ_CP098609.1"/>
</dbReference>
<dbReference type="InterPro" id="IPR023286">
    <property type="entry name" value="ABATE_dom_sf"/>
</dbReference>
<dbReference type="PANTHER" id="PTHR35525">
    <property type="entry name" value="BLL6575 PROTEIN"/>
    <property type="match status" value="1"/>
</dbReference>
<sequence>MTQPPGPDPRPLTGEPLAIDLLNTRWIDGDGRHDLLETVPGLAVWLDSPPVREHLGPDASPTADRATLDRLLTARTALDALAATAVRRDPATPEDSARLNEVLAHGRIRRTLGPDGVPDSVVEVDEPSWLPAWYAAENWLRLVADRPDRIRHCANDACVLHFHDVSKNGARRWCSMAGCGNRAKAQRHYARRTGA</sequence>
<dbReference type="EMBL" id="CP098609">
    <property type="protein sequence ID" value="USC47793.1"/>
    <property type="molecule type" value="Genomic_DNA"/>
</dbReference>
<dbReference type="InterPro" id="IPR021005">
    <property type="entry name" value="Znf_CGNR"/>
</dbReference>
<feature type="domain" description="Zinc finger CGNR" evidence="1">
    <location>
        <begin position="149"/>
        <end position="192"/>
    </location>
</feature>
<reference evidence="2" key="1">
    <citation type="submission" date="2021-08" db="EMBL/GenBank/DDBJ databases">
        <title>DNA methylation of m4C regulates biosynthesis of daptomycin in Streptomyces roseosporus L30.</title>
        <authorList>
            <person name="Fang J.-L."/>
        </authorList>
    </citation>
    <scope>NUCLEOTIDE SEQUENCE</scope>
    <source>
        <strain evidence="2">L30</strain>
    </source>
</reference>
<gene>
    <name evidence="2" type="ORF">K7395_14065</name>
</gene>
<organism evidence="2 3">
    <name type="scientific">Streptomyces filamentosus</name>
    <name type="common">Streptomyces roseosporus</name>
    <dbReference type="NCBI Taxonomy" id="67294"/>
    <lineage>
        <taxon>Bacteria</taxon>
        <taxon>Bacillati</taxon>
        <taxon>Actinomycetota</taxon>
        <taxon>Actinomycetes</taxon>
        <taxon>Kitasatosporales</taxon>
        <taxon>Streptomycetaceae</taxon>
        <taxon>Streptomyces</taxon>
    </lineage>
</organism>
<evidence type="ECO:0000313" key="2">
    <source>
        <dbReference type="EMBL" id="USC47793.1"/>
    </source>
</evidence>
<evidence type="ECO:0000313" key="3">
    <source>
        <dbReference type="Proteomes" id="UP001056079"/>
    </source>
</evidence>
<dbReference type="Pfam" id="PF07336">
    <property type="entry name" value="ABATE"/>
    <property type="match status" value="1"/>
</dbReference>
<evidence type="ECO:0000259" key="1">
    <source>
        <dbReference type="Pfam" id="PF11706"/>
    </source>
</evidence>
<dbReference type="InterPro" id="IPR010852">
    <property type="entry name" value="ABATE"/>
</dbReference>